<dbReference type="PANTHER" id="PTHR42899:SF1">
    <property type="entry name" value="SPERMATOGENESIS-ASSOCIATED PROTEIN 20"/>
    <property type="match status" value="1"/>
</dbReference>
<dbReference type="Pfam" id="PF03190">
    <property type="entry name" value="Thioredox_DsbH"/>
    <property type="match status" value="1"/>
</dbReference>
<dbReference type="Gene3D" id="2.60.40.1250">
    <property type="entry name" value="Thiol:disulfide interchange protein DsbD, N-terminal domain"/>
    <property type="match status" value="1"/>
</dbReference>
<dbReference type="InterPro" id="IPR012341">
    <property type="entry name" value="6hp_glycosidase-like_sf"/>
</dbReference>
<dbReference type="InterPro" id="IPR024705">
    <property type="entry name" value="Ssp411"/>
</dbReference>
<dbReference type="SUPFAM" id="SSF48208">
    <property type="entry name" value="Six-hairpin glycosidases"/>
    <property type="match status" value="1"/>
</dbReference>
<feature type="domain" description="Thiol:disulfide interchange protein DsbD N-terminal" evidence="3">
    <location>
        <begin position="711"/>
        <end position="818"/>
    </location>
</feature>
<dbReference type="EMBL" id="CP036271">
    <property type="protein sequence ID" value="QDT53648.1"/>
    <property type="molecule type" value="Genomic_DNA"/>
</dbReference>
<feature type="chain" id="PRO_5022121123" evidence="1">
    <location>
        <begin position="29"/>
        <end position="844"/>
    </location>
</feature>
<keyword evidence="1" id="KW-0732">Signal</keyword>
<keyword evidence="4" id="KW-0378">Hydrolase</keyword>
<dbReference type="Gene3D" id="1.50.10.10">
    <property type="match status" value="1"/>
</dbReference>
<dbReference type="PANTHER" id="PTHR42899">
    <property type="entry name" value="SPERMATOGENESIS-ASSOCIATED PROTEIN 20"/>
    <property type="match status" value="1"/>
</dbReference>
<dbReference type="InParanoid" id="A0A517SBZ0"/>
<dbReference type="InterPro" id="IPR004879">
    <property type="entry name" value="Ssp411-like_TRX"/>
</dbReference>
<feature type="signal peptide" evidence="1">
    <location>
        <begin position="1"/>
        <end position="28"/>
    </location>
</feature>
<sequence length="844" mass="92845" precursor="true">MLSRCRHGRALAAASLALAVLSGSPALSIEEQPAATAKANRLARETSPYLKLHAHNPVDWYPWGPEALEKARAENKPIFLSIGYSSCFWCHVMERKVFENPEIAAYMNEHFVNIKVDREERPDLDDLYMLSLQVYLQATGAGDGGGWPLSIFLTPEGKPIAGGTYFPPDDLPGRPGFPGVLKRLHEIWDGQEAQVRGSADVIAREVQRLSGPSPLSVAKAPSADAVQKAVADLVASRDPEYGGFGFNAEAANRPKFPQPSKLLLLAHHADEQGVGEALDFTLEHMARGGLYDHLAGGFHRYSTDRQWLVPHFEKMLYDNSQLAEIYAIEARRTGRDDFRQVAHETLRFVLRDLCDARGAFYSALDAETDGIEGAYYVWSPEEVQKALVNDAPLFAAAYGVDQPSPFEHGHVLHRVKSDEELAKSFGGTAADVASRLAAARERLLDVRKNRPALLRDDKIIASWNGQMIRSLAVCGKLLDEPGYIAAADRAAMFILTSMRTSEGTLKRTWCEGQAANAACLDDYAFLIDGIVALYEVTSDEKWLNAARRLMDDQVEQYWDERNGGFFFTADHHEPLIARMKDGYDSVMPSGNSVSVDALARLFRITKDVAYQSRAEKALAAFGAQIEQSPSGFSRMLLGADEVLRQPAKEIAAPPAVETLIAANEPPKARPASPPAQAAEKLQMFAQPAQAEMAKHQYVKGRIFLSTDKLTPGTTTKVACVLDIVEGWHVNANPAKPDFVLPAELELASTAGIELTDIVYPKGKDLKMEDQDEPVSVYEGQVIIMASMKVPQDVKVTTDELKFTLRYQACNHKECLTPKRIKLDGQIAVGGGAKRINSRIFGTEK</sequence>
<dbReference type="Pfam" id="PF11412">
    <property type="entry name" value="DsbD_N"/>
    <property type="match status" value="1"/>
</dbReference>
<dbReference type="InterPro" id="IPR008928">
    <property type="entry name" value="6-hairpin_glycosidase_sf"/>
</dbReference>
<evidence type="ECO:0000313" key="4">
    <source>
        <dbReference type="EMBL" id="QDT53648.1"/>
    </source>
</evidence>
<dbReference type="Gene3D" id="3.40.30.10">
    <property type="entry name" value="Glutaredoxin"/>
    <property type="match status" value="1"/>
</dbReference>
<dbReference type="KEGG" id="ccos:Pan44_16710"/>
<dbReference type="SUPFAM" id="SSF52833">
    <property type="entry name" value="Thioredoxin-like"/>
    <property type="match status" value="1"/>
</dbReference>
<dbReference type="GO" id="GO:0016787">
    <property type="term" value="F:hydrolase activity"/>
    <property type="evidence" value="ECO:0007669"/>
    <property type="project" value="UniProtKB-KW"/>
</dbReference>
<dbReference type="InterPro" id="IPR028250">
    <property type="entry name" value="DsbDN"/>
</dbReference>
<keyword evidence="5" id="KW-1185">Reference proteome</keyword>
<dbReference type="Proteomes" id="UP000315700">
    <property type="component" value="Chromosome"/>
</dbReference>
<accession>A0A517SBZ0</accession>
<feature type="domain" description="Spermatogenesis-associated protein 20-like TRX" evidence="2">
    <location>
        <begin position="40"/>
        <end position="206"/>
    </location>
</feature>
<dbReference type="AlphaFoldDB" id="A0A517SBZ0"/>
<evidence type="ECO:0000259" key="2">
    <source>
        <dbReference type="Pfam" id="PF03190"/>
    </source>
</evidence>
<evidence type="ECO:0000313" key="5">
    <source>
        <dbReference type="Proteomes" id="UP000315700"/>
    </source>
</evidence>
<dbReference type="InterPro" id="IPR036929">
    <property type="entry name" value="DsbDN_sf"/>
</dbReference>
<proteinExistence type="predicted"/>
<gene>
    <name evidence="4" type="ORF">Pan44_16710</name>
</gene>
<name>A0A517SBZ0_9PLAN</name>
<dbReference type="CDD" id="cd02955">
    <property type="entry name" value="SSP411"/>
    <property type="match status" value="1"/>
</dbReference>
<dbReference type="RefSeq" id="WP_197453936.1">
    <property type="nucleotide sequence ID" value="NZ_CP036271.1"/>
</dbReference>
<evidence type="ECO:0000259" key="3">
    <source>
        <dbReference type="Pfam" id="PF11412"/>
    </source>
</evidence>
<dbReference type="InterPro" id="IPR036249">
    <property type="entry name" value="Thioredoxin-like_sf"/>
</dbReference>
<reference evidence="4 5" key="1">
    <citation type="submission" date="2019-02" db="EMBL/GenBank/DDBJ databases">
        <title>Deep-cultivation of Planctomycetes and their phenomic and genomic characterization uncovers novel biology.</title>
        <authorList>
            <person name="Wiegand S."/>
            <person name="Jogler M."/>
            <person name="Boedeker C."/>
            <person name="Pinto D."/>
            <person name="Vollmers J."/>
            <person name="Rivas-Marin E."/>
            <person name="Kohn T."/>
            <person name="Peeters S.H."/>
            <person name="Heuer A."/>
            <person name="Rast P."/>
            <person name="Oberbeckmann S."/>
            <person name="Bunk B."/>
            <person name="Jeske O."/>
            <person name="Meyerdierks A."/>
            <person name="Storesund J.E."/>
            <person name="Kallscheuer N."/>
            <person name="Luecker S."/>
            <person name="Lage O.M."/>
            <person name="Pohl T."/>
            <person name="Merkel B.J."/>
            <person name="Hornburger P."/>
            <person name="Mueller R.-W."/>
            <person name="Bruemmer F."/>
            <person name="Labrenz M."/>
            <person name="Spormann A.M."/>
            <person name="Op den Camp H."/>
            <person name="Overmann J."/>
            <person name="Amann R."/>
            <person name="Jetten M.S.M."/>
            <person name="Mascher T."/>
            <person name="Medema M.H."/>
            <person name="Devos D.P."/>
            <person name="Kaster A.-K."/>
            <person name="Ovreas L."/>
            <person name="Rohde M."/>
            <person name="Galperin M.Y."/>
            <person name="Jogler C."/>
        </authorList>
    </citation>
    <scope>NUCLEOTIDE SEQUENCE [LARGE SCALE GENOMIC DNA]</scope>
    <source>
        <strain evidence="4 5">Pan44</strain>
    </source>
</reference>
<protein>
    <submittedName>
        <fullName evidence="4">Glycosyl hydrolase family 76</fullName>
    </submittedName>
</protein>
<dbReference type="GO" id="GO:0005975">
    <property type="term" value="P:carbohydrate metabolic process"/>
    <property type="evidence" value="ECO:0007669"/>
    <property type="project" value="InterPro"/>
</dbReference>
<organism evidence="4 5">
    <name type="scientific">Caulifigura coniformis</name>
    <dbReference type="NCBI Taxonomy" id="2527983"/>
    <lineage>
        <taxon>Bacteria</taxon>
        <taxon>Pseudomonadati</taxon>
        <taxon>Planctomycetota</taxon>
        <taxon>Planctomycetia</taxon>
        <taxon>Planctomycetales</taxon>
        <taxon>Planctomycetaceae</taxon>
        <taxon>Caulifigura</taxon>
    </lineage>
</organism>
<evidence type="ECO:0000256" key="1">
    <source>
        <dbReference type="SAM" id="SignalP"/>
    </source>
</evidence>